<dbReference type="CDD" id="cd00397">
    <property type="entry name" value="DNA_BRE_C"/>
    <property type="match status" value="1"/>
</dbReference>
<dbReference type="Pfam" id="PF00589">
    <property type="entry name" value="Phage_integrase"/>
    <property type="match status" value="1"/>
</dbReference>
<dbReference type="RefSeq" id="WP_273144063.1">
    <property type="nucleotide sequence ID" value="NZ_CP053675.1"/>
</dbReference>
<name>A0A9E6SX07_9PROT</name>
<keyword evidence="1" id="KW-0233">DNA recombination</keyword>
<dbReference type="PROSITE" id="PS51898">
    <property type="entry name" value="TYR_RECOMBINASE"/>
    <property type="match status" value="1"/>
</dbReference>
<dbReference type="Gene3D" id="1.10.443.10">
    <property type="entry name" value="Intergrase catalytic core"/>
    <property type="match status" value="1"/>
</dbReference>
<protein>
    <submittedName>
        <fullName evidence="5">Site-specific integrase</fullName>
    </submittedName>
</protein>
<evidence type="ECO:0000256" key="3">
    <source>
        <dbReference type="SAM" id="MobiDB-lite"/>
    </source>
</evidence>
<dbReference type="EMBL" id="CP071137">
    <property type="protein sequence ID" value="QWY76927.1"/>
    <property type="molecule type" value="Genomic_DNA"/>
</dbReference>
<keyword evidence="2" id="KW-0175">Coiled coil</keyword>
<dbReference type="GO" id="GO:0003677">
    <property type="term" value="F:DNA binding"/>
    <property type="evidence" value="ECO:0007669"/>
    <property type="project" value="InterPro"/>
</dbReference>
<feature type="coiled-coil region" evidence="2">
    <location>
        <begin position="652"/>
        <end position="686"/>
    </location>
</feature>
<proteinExistence type="predicted"/>
<dbReference type="AlphaFoldDB" id="A0A9E6SX07"/>
<reference evidence="5" key="1">
    <citation type="submission" date="2021-02" db="EMBL/GenBank/DDBJ databases">
        <title>Comparative genomics of Ferrovum myxofaciens strains, predominant extremophile bacteria forming large biofilm stalactites in acid mine ecosystems.</title>
        <authorList>
            <person name="Burkartova K."/>
            <person name="Ridl J."/>
            <person name="Pajer P."/>
            <person name="Falteisek L."/>
        </authorList>
    </citation>
    <scope>NUCLEOTIDE SEQUENCE</scope>
    <source>
        <strain evidence="5">MI1III</strain>
    </source>
</reference>
<dbReference type="Proteomes" id="UP000683551">
    <property type="component" value="Chromosome"/>
</dbReference>
<feature type="region of interest" description="Disordered" evidence="3">
    <location>
        <begin position="204"/>
        <end position="235"/>
    </location>
</feature>
<organism evidence="5 6">
    <name type="scientific">Ferrovum myxofaciens</name>
    <dbReference type="NCBI Taxonomy" id="416213"/>
    <lineage>
        <taxon>Bacteria</taxon>
        <taxon>Pseudomonadati</taxon>
        <taxon>Pseudomonadota</taxon>
        <taxon>Betaproteobacteria</taxon>
        <taxon>Ferrovales</taxon>
        <taxon>Ferrovaceae</taxon>
        <taxon>Ferrovum</taxon>
    </lineage>
</organism>
<gene>
    <name evidence="5" type="ORF">JZL65_10615</name>
</gene>
<dbReference type="GO" id="GO:0006310">
    <property type="term" value="P:DNA recombination"/>
    <property type="evidence" value="ECO:0007669"/>
    <property type="project" value="UniProtKB-KW"/>
</dbReference>
<dbReference type="InterPro" id="IPR002104">
    <property type="entry name" value="Integrase_catalytic"/>
</dbReference>
<sequence>MNSPSDLPVSRVAAAATEGTRLRDETLLLFPLESLQYLDRDSAVRCQAMLGHGDRFGVWETPPALVGRRISPNIATLSLRERLVRYLPDTPPPLDSFDALIDEGVLWMTRYALLCRMGPAATHKNKGSSLDATSLASNLLQYVSRIVATGIARQLQGAPSEQTGFVGCLTVDDLIELKQVRSIGYDLKRMTMFADRGLWNDAPIKSKLQKNTDPKGRAVPPSEENKSTPHPPIPDDYLAEMGPRVLWVVQDLGPNLLHLLEAIPELFSSINITKSKNKTALLCRYFNQNVWRDRDGQSITAPPHYLKTASGLRRVDWPPTNWDQVKVLSAILQGAHLWVTLLAMAGRISEIRSLPLNCVEWARDGNAYVNGKTYKLSQYLAGEERDWPAPEALIDALAQQIRLVKAWELIMLTEQGKIEGSKTPQTEGGHFWASLGSASSADPTYELSNERQALMRLAQRLGMDPRPGGKSLHPHRFRKTIARLMGIAIVDSPRVLMRLLGHRDIAMTMHYILTDKALRAEIEQVTRELRIMRCQGVLEDIRTAQHTPGAPVFGGHGGGAAPLLSDAITSKENELHQQGLEWEVDTTYELALHLTLGGKFFRLTRPGVVCLKEDRNAGPCTCDSSCINRIEEKTARRDVNDLIPILVNQGHQALANNELLLLANTVEQLEDELARFEDIAAEWSKKPEVVTLREAVA</sequence>
<evidence type="ECO:0000256" key="2">
    <source>
        <dbReference type="SAM" id="Coils"/>
    </source>
</evidence>
<dbReference type="SUPFAM" id="SSF56349">
    <property type="entry name" value="DNA breaking-rejoining enzymes"/>
    <property type="match status" value="1"/>
</dbReference>
<dbReference type="GO" id="GO:0015074">
    <property type="term" value="P:DNA integration"/>
    <property type="evidence" value="ECO:0007669"/>
    <property type="project" value="InterPro"/>
</dbReference>
<accession>A0A9E6SX07</accession>
<evidence type="ECO:0000313" key="5">
    <source>
        <dbReference type="EMBL" id="QWY76927.1"/>
    </source>
</evidence>
<evidence type="ECO:0000259" key="4">
    <source>
        <dbReference type="PROSITE" id="PS51898"/>
    </source>
</evidence>
<dbReference type="InterPro" id="IPR013762">
    <property type="entry name" value="Integrase-like_cat_sf"/>
</dbReference>
<dbReference type="InterPro" id="IPR011010">
    <property type="entry name" value="DNA_brk_join_enz"/>
</dbReference>
<feature type="domain" description="Tyr recombinase" evidence="4">
    <location>
        <begin position="315"/>
        <end position="524"/>
    </location>
</feature>
<evidence type="ECO:0000313" key="6">
    <source>
        <dbReference type="Proteomes" id="UP000683551"/>
    </source>
</evidence>
<evidence type="ECO:0000256" key="1">
    <source>
        <dbReference type="ARBA" id="ARBA00023172"/>
    </source>
</evidence>